<accession>A0A8K0I1N9</accession>
<evidence type="ECO:0000313" key="3">
    <source>
        <dbReference type="Proteomes" id="UP000797356"/>
    </source>
</evidence>
<organism evidence="2 3">
    <name type="scientific">Cocos nucifera</name>
    <name type="common">Coconut palm</name>
    <dbReference type="NCBI Taxonomy" id="13894"/>
    <lineage>
        <taxon>Eukaryota</taxon>
        <taxon>Viridiplantae</taxon>
        <taxon>Streptophyta</taxon>
        <taxon>Embryophyta</taxon>
        <taxon>Tracheophyta</taxon>
        <taxon>Spermatophyta</taxon>
        <taxon>Magnoliopsida</taxon>
        <taxon>Liliopsida</taxon>
        <taxon>Arecaceae</taxon>
        <taxon>Arecoideae</taxon>
        <taxon>Cocoseae</taxon>
        <taxon>Attaleinae</taxon>
        <taxon>Cocos</taxon>
    </lineage>
</organism>
<evidence type="ECO:0008006" key="4">
    <source>
        <dbReference type="Google" id="ProtNLM"/>
    </source>
</evidence>
<evidence type="ECO:0000313" key="2">
    <source>
        <dbReference type="EMBL" id="KAG1334217.1"/>
    </source>
</evidence>
<proteinExistence type="predicted"/>
<keyword evidence="3" id="KW-1185">Reference proteome</keyword>
<feature type="region of interest" description="Disordered" evidence="1">
    <location>
        <begin position="1"/>
        <end position="35"/>
    </location>
</feature>
<protein>
    <recommendedName>
        <fullName evidence="4">DUF4283 domain-containing protein</fullName>
    </recommendedName>
</protein>
<dbReference type="EMBL" id="CM017874">
    <property type="protein sequence ID" value="KAG1334217.1"/>
    <property type="molecule type" value="Genomic_DNA"/>
</dbReference>
<dbReference type="Proteomes" id="UP000797356">
    <property type="component" value="Chromosome 3"/>
</dbReference>
<reference evidence="2" key="1">
    <citation type="journal article" date="2017" name="Gigascience">
        <title>The genome draft of coconut (Cocos nucifera).</title>
        <authorList>
            <person name="Xiao Y."/>
            <person name="Xu P."/>
            <person name="Fan H."/>
            <person name="Baudouin L."/>
            <person name="Xia W."/>
            <person name="Bocs S."/>
            <person name="Xu J."/>
            <person name="Li Q."/>
            <person name="Guo A."/>
            <person name="Zhou L."/>
            <person name="Li J."/>
            <person name="Wu Y."/>
            <person name="Ma Z."/>
            <person name="Armero A."/>
            <person name="Issali A.E."/>
            <person name="Liu N."/>
            <person name="Peng M."/>
            <person name="Yang Y."/>
        </authorList>
    </citation>
    <scope>NUCLEOTIDE SEQUENCE</scope>
    <source>
        <tissue evidence="2">Spear leaf of Hainan Tall coconut</tissue>
    </source>
</reference>
<name>A0A8K0I1N9_COCNU</name>
<evidence type="ECO:0000256" key="1">
    <source>
        <dbReference type="SAM" id="MobiDB-lite"/>
    </source>
</evidence>
<dbReference type="AlphaFoldDB" id="A0A8K0I1N9"/>
<gene>
    <name evidence="2" type="ORF">COCNU_03G003360</name>
</gene>
<sequence>MDGSGKSKRAYQKSTRMRYETVTTDRAEKKARGCRRIQDPKLLRGRLITKEMEDQKATPEPQEEERPDILKVFLPVSAKMAGISAYLDRAAKVEIFGRQVKADDVGGILEQRGWKLGSWSTRQVAPRKFFVSCLDKETIMALMAEGHIRGDDFTVIVNHWNHFRGGVRHKLRYKVYATLKDLPLFCWTTEVVAGIISDFAVPHRASRTSLWWDDLKGFDIIFFYEDISSIQEKVEVTIGSHTYSVGIVINFITE</sequence>
<comment type="caution">
    <text evidence="2">The sequence shown here is derived from an EMBL/GenBank/DDBJ whole genome shotgun (WGS) entry which is preliminary data.</text>
</comment>
<feature type="compositionally biased region" description="Basic residues" evidence="1">
    <location>
        <begin position="1"/>
        <end position="11"/>
    </location>
</feature>
<reference evidence="2" key="2">
    <citation type="submission" date="2019-07" db="EMBL/GenBank/DDBJ databases">
        <authorList>
            <person name="Yang Y."/>
            <person name="Bocs S."/>
            <person name="Baudouin L."/>
        </authorList>
    </citation>
    <scope>NUCLEOTIDE SEQUENCE</scope>
    <source>
        <tissue evidence="2">Spear leaf of Hainan Tall coconut</tissue>
    </source>
</reference>
<feature type="compositionally biased region" description="Basic and acidic residues" evidence="1">
    <location>
        <begin position="17"/>
        <end position="35"/>
    </location>
</feature>